<proteinExistence type="predicted"/>
<comment type="caution">
    <text evidence="2">The sequence shown here is derived from an EMBL/GenBank/DDBJ whole genome shotgun (WGS) entry which is preliminary data.</text>
</comment>
<reference evidence="2 3" key="1">
    <citation type="journal article" date="2024" name="Commun. Biol.">
        <title>Comparative genomic analysis of thermophilic fungi reveals convergent evolutionary adaptations and gene losses.</title>
        <authorList>
            <person name="Steindorff A.S."/>
            <person name="Aguilar-Pontes M.V."/>
            <person name="Robinson A.J."/>
            <person name="Andreopoulos B."/>
            <person name="LaButti K."/>
            <person name="Kuo A."/>
            <person name="Mondo S."/>
            <person name="Riley R."/>
            <person name="Otillar R."/>
            <person name="Haridas S."/>
            <person name="Lipzen A."/>
            <person name="Grimwood J."/>
            <person name="Schmutz J."/>
            <person name="Clum A."/>
            <person name="Reid I.D."/>
            <person name="Moisan M.C."/>
            <person name="Butler G."/>
            <person name="Nguyen T.T.M."/>
            <person name="Dewar K."/>
            <person name="Conant G."/>
            <person name="Drula E."/>
            <person name="Henrissat B."/>
            <person name="Hansel C."/>
            <person name="Singer S."/>
            <person name="Hutchinson M.I."/>
            <person name="de Vries R.P."/>
            <person name="Natvig D.O."/>
            <person name="Powell A.J."/>
            <person name="Tsang A."/>
            <person name="Grigoriev I.V."/>
        </authorList>
    </citation>
    <scope>NUCLEOTIDE SEQUENCE [LARGE SCALE GENOMIC DNA]</scope>
    <source>
        <strain evidence="2 3">CBS 494.80</strain>
    </source>
</reference>
<feature type="region of interest" description="Disordered" evidence="1">
    <location>
        <begin position="689"/>
        <end position="728"/>
    </location>
</feature>
<evidence type="ECO:0000313" key="2">
    <source>
        <dbReference type="EMBL" id="KAL2062894.1"/>
    </source>
</evidence>
<evidence type="ECO:0000313" key="3">
    <source>
        <dbReference type="Proteomes" id="UP001595075"/>
    </source>
</evidence>
<evidence type="ECO:0000256" key="1">
    <source>
        <dbReference type="SAM" id="MobiDB-lite"/>
    </source>
</evidence>
<dbReference type="EMBL" id="JAZHXI010000016">
    <property type="protein sequence ID" value="KAL2062894.1"/>
    <property type="molecule type" value="Genomic_DNA"/>
</dbReference>
<organism evidence="2 3">
    <name type="scientific">Oculimacula yallundae</name>
    <dbReference type="NCBI Taxonomy" id="86028"/>
    <lineage>
        <taxon>Eukaryota</taxon>
        <taxon>Fungi</taxon>
        <taxon>Dikarya</taxon>
        <taxon>Ascomycota</taxon>
        <taxon>Pezizomycotina</taxon>
        <taxon>Leotiomycetes</taxon>
        <taxon>Helotiales</taxon>
        <taxon>Ploettnerulaceae</taxon>
        <taxon>Oculimacula</taxon>
    </lineage>
</organism>
<feature type="compositionally biased region" description="Low complexity" evidence="1">
    <location>
        <begin position="699"/>
        <end position="714"/>
    </location>
</feature>
<name>A0ABR4BZ03_9HELO</name>
<keyword evidence="3" id="KW-1185">Reference proteome</keyword>
<protein>
    <submittedName>
        <fullName evidence="2">Uncharacterized protein</fullName>
    </submittedName>
</protein>
<feature type="region of interest" description="Disordered" evidence="1">
    <location>
        <begin position="366"/>
        <end position="400"/>
    </location>
</feature>
<dbReference type="Proteomes" id="UP001595075">
    <property type="component" value="Unassembled WGS sequence"/>
</dbReference>
<accession>A0ABR4BZ03</accession>
<gene>
    <name evidence="2" type="ORF">VTL71DRAFT_5966</name>
</gene>
<sequence>MATTVVQATQHVLVESATSVVSSLSAAAVAEFKTLETGVAQEVVSATDDNVSNILHKVEGAVKVVAHEVADGVVHVVETVKQHPELIAEGVLAVAIGVASLVQPELIAGEIAILGKMAADSAKKTVTQIASEEGEKIVTAISKDLADDAKIEAEKDKLQAEEKKKAEGGEVAVKEEVPKTAEEKNMVNDNGEKTISIEIQTPVAKVDEAPKTGSEKDAAPVELKITIGSDGQIKAVSKSVVEEPKPAEKTVVPVVAEQTEVPALVSQETCSPLEKSLKPEEVSATKLEPIAAAASLIPDNPAAEASQSEPLSSDTPNLKETSIPIILEVPLATESRSLVDLTVETKETNSKIKVVELPISMSAIAVDPSVDPSPRSMADEAPGSSEKISGPPIVDTPKEMPKETTQPEILAVLGIVHHDVVEEPANIMKAVVQAPEKTEETFVQQLLHRPNSEELIDPLKAATKTISAQQQASVEPVPDSEQVPKIIARQVVDLREEKADDVSSQPVKGFFPTTSEVIGDMKIPVTPGLPPSVEAINQNVPNTTSASLVAEVPSTSPIASQAKELAVAALENNSTESGSTIVTAATSITQVTETTMKTIEVPSSAGVKMVTVSQESLDILHSKLDAMHEAIQLITKTLALHLPVPPSPVSAIPKAVEVAPSPALQTQKIPEPVVQEQVISTDAQPILTTPLNEATPNKTTSPPLETPILPETLPVSPQSTVPKRPTHVKRGSVIGSIGKFLWPFGGAPPPSKDTTIQVSTLEVAAEVEVQIRPKIRAPGLGSTKAVSTVEVTEVQAMPMAA</sequence>
<feature type="compositionally biased region" description="Polar residues" evidence="1">
    <location>
        <begin position="689"/>
        <end position="698"/>
    </location>
</feature>